<dbReference type="SMART" id="SM00292">
    <property type="entry name" value="BRCT"/>
    <property type="match status" value="1"/>
</dbReference>
<keyword evidence="21" id="KW-0804">Transcription</keyword>
<dbReference type="Pfam" id="PF08063">
    <property type="entry name" value="Zn_ribbon_PADR1"/>
    <property type="match status" value="1"/>
</dbReference>
<feature type="domain" description="PARP-type" evidence="33">
    <location>
        <begin position="119"/>
        <end position="204"/>
    </location>
</feature>
<feature type="domain" description="PARP alpha-helical" evidence="36">
    <location>
        <begin position="637"/>
        <end position="754"/>
    </location>
</feature>
<keyword evidence="11" id="KW-0548">Nucleotidyltransferase</keyword>
<dbReference type="FunFam" id="3.90.228.10:FF:000002">
    <property type="entry name" value="Poly [ADP-ribose] polymerase"/>
    <property type="match status" value="1"/>
</dbReference>
<evidence type="ECO:0000256" key="4">
    <source>
        <dbReference type="ARBA" id="ARBA00022454"/>
    </source>
</evidence>
<comment type="catalytic activity">
    <reaction evidence="27">
        <text>L-histidyl-[protein] + NAD(+) = N(tele)-(ADP-D-ribosyl)-L-histidyl-[protein] + nicotinamide + H(+)</text>
        <dbReference type="Rhea" id="RHEA:72071"/>
        <dbReference type="Rhea" id="RHEA-COMP:9745"/>
        <dbReference type="Rhea" id="RHEA-COMP:18085"/>
        <dbReference type="ChEBI" id="CHEBI:15378"/>
        <dbReference type="ChEBI" id="CHEBI:17154"/>
        <dbReference type="ChEBI" id="CHEBI:29979"/>
        <dbReference type="ChEBI" id="CHEBI:57540"/>
        <dbReference type="ChEBI" id="CHEBI:191398"/>
    </reaction>
    <physiologicalReaction direction="left-to-right" evidence="27">
        <dbReference type="Rhea" id="RHEA:72072"/>
    </physiologicalReaction>
</comment>
<dbReference type="GO" id="GO:0051287">
    <property type="term" value="F:NAD binding"/>
    <property type="evidence" value="ECO:0007669"/>
    <property type="project" value="InterPro"/>
</dbReference>
<evidence type="ECO:0000256" key="31">
    <source>
        <dbReference type="RuleBase" id="RU362114"/>
    </source>
</evidence>
<dbReference type="InterPro" id="IPR012982">
    <property type="entry name" value="PARP1-like_PADR1_Zn_ribbon"/>
</dbReference>
<dbReference type="GO" id="GO:0045087">
    <property type="term" value="P:innate immune response"/>
    <property type="evidence" value="ECO:0007669"/>
    <property type="project" value="UniProtKB-KW"/>
</dbReference>
<dbReference type="Pfam" id="PF00645">
    <property type="entry name" value="zf-PARP"/>
    <property type="match status" value="2"/>
</dbReference>
<dbReference type="AlphaFoldDB" id="A0A9N9TC57"/>
<dbReference type="PROSITE" id="PS50064">
    <property type="entry name" value="ZF_PARP_2"/>
    <property type="match status" value="2"/>
</dbReference>
<name>A0A9N9TC57_DIABA</name>
<dbReference type="Pfam" id="PF21728">
    <property type="entry name" value="PADR1_N"/>
    <property type="match status" value="1"/>
</dbReference>
<dbReference type="GO" id="GO:0005730">
    <property type="term" value="C:nucleolus"/>
    <property type="evidence" value="ECO:0007669"/>
    <property type="project" value="UniProtKB-SubCell"/>
</dbReference>
<evidence type="ECO:0000256" key="9">
    <source>
        <dbReference type="ARBA" id="ARBA00022676"/>
    </source>
</evidence>
<sequence>MSKTDLPYLAEYAKSGRASCKGCRSPIGQGTLRLAVMVQSAHFDGKQPNWFHFECFFKKQRPKTVDDIEHYESLRVEDQDKIKGRVGLSSVTIVPDKKGKKRAGDKIDAKLKKEALKDFRIEYAKSGRAACRGCEQKILKDEVRIAKKDFETEIGKKYGGQDLWHHVTCFAQVRSDLGYFESGDKLPGFKGLKKEDQNTVIKAIVEKNQGRRRSGRSSQEEDVEYRKQNKLMYKYRDALSQYEGSEFNKLTTLLLEHNGQEHCKGREMTLDHLADIMTFGALAPCDTCKGQFVYTSAGYVCKGDLTEWTKCNKTVMEPKRKPFKIPDDLKHYTFLKSYKYKPRNRIIKVKVPTNGVKKEKEEENAEPRVKRDLPPLYEMKFVIIGHSGKSKEDIKKQVSSLGGKVVTKIDKTVMAVITTEEEVEKLGSRMREAESEGIHAVSEDFLKEAKDNSGKIPDLIIKKSICSWGTDPTVRLPQPASTSSKSKSQSIYTKSVPKSVKLKLKGGTAVDPDSELENVAHVYQSGNDKYTAILGLTDIQSGKNSYYKLQLLEADGKSKYWVFRSWGRIGTTIGNTKLQKMDSLYHAKQVFEEVYEEKSGNAWGRRHNFKKIPGRMYPIEMDYGEEDAQKLDIVESESKLHPRVQDLIKIMFDVNTMQKLMLEFELDTEKMPLGKLSKAQIQKAFGVLNELQTLINEKADNSRFIDASNRFYTFIPHSFGVDDPPVLKDPEVIKQKIEMLDSLLELEIAYNLMKTSGSEHTVDSYYKQLNTEIDVLERASEEFQIIQEYVKNTHAATHNTYELVIDEVYTVKRQGEEKRHKPFRKLPNRKLLWHGSRVTNFAGILSQGLRIAPPEAPVTGYMFGKGIYFADMVSKSANYCCTNVNSPLGLMLLCDVALGNMHERLQADYIEKLPKGKHSCKGVGMTHPDPSVVKKIGDIEVPVGKGVSSDAKSSLLYNEYPFSEYNLKRVWIGRLENSQNFSQALFNETSVREMTKSVDNASEALENCRKLVKSSENASEAFEKIVEASESLNSIGSALNGLENRRKCVKRIGKV</sequence>
<dbReference type="GO" id="GO:0016779">
    <property type="term" value="F:nucleotidyltransferase activity"/>
    <property type="evidence" value="ECO:0007669"/>
    <property type="project" value="UniProtKB-KW"/>
</dbReference>
<evidence type="ECO:0000256" key="1">
    <source>
        <dbReference type="ARBA" id="ARBA00004286"/>
    </source>
</evidence>
<dbReference type="SUPFAM" id="SSF142921">
    <property type="entry name" value="WGR domain-like"/>
    <property type="match status" value="1"/>
</dbReference>
<dbReference type="PROSITE" id="PS51059">
    <property type="entry name" value="PARP_CATALYTIC"/>
    <property type="match status" value="1"/>
</dbReference>
<dbReference type="PROSITE" id="PS52007">
    <property type="entry name" value="PADR1"/>
    <property type="match status" value="1"/>
</dbReference>
<dbReference type="SMART" id="SM00773">
    <property type="entry name" value="WGR"/>
    <property type="match status" value="1"/>
</dbReference>
<dbReference type="InterPro" id="IPR012317">
    <property type="entry name" value="Poly(ADP-ribose)pol_cat_dom"/>
</dbReference>
<evidence type="ECO:0000256" key="20">
    <source>
        <dbReference type="ARBA" id="ARBA00023125"/>
    </source>
</evidence>
<keyword evidence="10 31" id="KW-0808">Transferase</keyword>
<keyword evidence="13" id="KW-0677">Repeat</keyword>
<dbReference type="InterPro" id="IPR008288">
    <property type="entry name" value="PARP"/>
</dbReference>
<evidence type="ECO:0000256" key="27">
    <source>
        <dbReference type="ARBA" id="ARBA00048241"/>
    </source>
</evidence>
<reference evidence="38" key="1">
    <citation type="submission" date="2022-01" db="EMBL/GenBank/DDBJ databases">
        <authorList>
            <person name="King R."/>
        </authorList>
    </citation>
    <scope>NUCLEOTIDE SEQUENCE</scope>
</reference>
<feature type="coiled-coil region" evidence="32">
    <location>
        <begin position="991"/>
        <end position="1018"/>
    </location>
</feature>
<evidence type="ECO:0000256" key="24">
    <source>
        <dbReference type="ARBA" id="ARBA00024164"/>
    </source>
</evidence>
<gene>
    <name evidence="38" type="ORF">DIABBA_LOCUS13725</name>
</gene>
<protein>
    <recommendedName>
        <fullName evidence="30 31">Poly [ADP-ribose] polymerase</fullName>
        <shortName evidence="31">PARP</shortName>
        <ecNumber evidence="31">2.4.2.-</ecNumber>
    </recommendedName>
</protein>
<dbReference type="SUPFAM" id="SSF47587">
    <property type="entry name" value="Domain of poly(ADP-ribose) polymerase"/>
    <property type="match status" value="1"/>
</dbReference>
<dbReference type="InterPro" id="IPR036616">
    <property type="entry name" value="Poly(ADP-ribose)pol_reg_dom_sf"/>
</dbReference>
<evidence type="ECO:0000256" key="25">
    <source>
        <dbReference type="ARBA" id="ARBA00024347"/>
    </source>
</evidence>
<keyword evidence="4" id="KW-0158">Chromosome</keyword>
<dbReference type="CDD" id="cd08001">
    <property type="entry name" value="WGR_PARP1_like"/>
    <property type="match status" value="1"/>
</dbReference>
<evidence type="ECO:0000256" key="7">
    <source>
        <dbReference type="ARBA" id="ARBA00022533"/>
    </source>
</evidence>
<evidence type="ECO:0000256" key="15">
    <source>
        <dbReference type="ARBA" id="ARBA00022771"/>
    </source>
</evidence>
<keyword evidence="32" id="KW-0175">Coiled coil</keyword>
<dbReference type="PROSITE" id="PS50172">
    <property type="entry name" value="BRCT"/>
    <property type="match status" value="1"/>
</dbReference>
<comment type="subcellular location">
    <subcellularLocation>
        <location evidence="1">Chromosome</location>
    </subcellularLocation>
    <subcellularLocation>
        <location evidence="2">Cytoplasm</location>
        <location evidence="2">Cytosol</location>
    </subcellularLocation>
    <subcellularLocation>
        <location evidence="3">Nucleus</location>
        <location evidence="3">Nucleolus</location>
    </subcellularLocation>
</comment>
<dbReference type="InterPro" id="IPR036420">
    <property type="entry name" value="BRCT_dom_sf"/>
</dbReference>
<dbReference type="SMART" id="SM01335">
    <property type="entry name" value="PADR1"/>
    <property type="match status" value="1"/>
</dbReference>
<dbReference type="GO" id="GO:0006302">
    <property type="term" value="P:double-strand break repair"/>
    <property type="evidence" value="ECO:0007669"/>
    <property type="project" value="TreeGrafter"/>
</dbReference>
<feature type="domain" description="BRCT" evidence="34">
    <location>
        <begin position="371"/>
        <end position="448"/>
    </location>
</feature>
<dbReference type="InterPro" id="IPR050800">
    <property type="entry name" value="ARTD/PARP"/>
</dbReference>
<evidence type="ECO:0000256" key="10">
    <source>
        <dbReference type="ARBA" id="ARBA00022679"/>
    </source>
</evidence>
<feature type="domain" description="PARP-type" evidence="33">
    <location>
        <begin position="8"/>
        <end position="83"/>
    </location>
</feature>
<dbReference type="GO" id="GO:0008270">
    <property type="term" value="F:zinc ion binding"/>
    <property type="evidence" value="ECO:0007669"/>
    <property type="project" value="UniProtKB-KW"/>
</dbReference>
<dbReference type="InterPro" id="IPR001357">
    <property type="entry name" value="BRCT_dom"/>
</dbReference>
<dbReference type="Proteomes" id="UP001153709">
    <property type="component" value="Chromosome 9"/>
</dbReference>
<evidence type="ECO:0000313" key="39">
    <source>
        <dbReference type="Proteomes" id="UP001153709"/>
    </source>
</evidence>
<evidence type="ECO:0000256" key="22">
    <source>
        <dbReference type="ARBA" id="ARBA00023242"/>
    </source>
</evidence>
<evidence type="ECO:0000259" key="33">
    <source>
        <dbReference type="PROSITE" id="PS50064"/>
    </source>
</evidence>
<evidence type="ECO:0000256" key="16">
    <source>
        <dbReference type="ARBA" id="ARBA00022833"/>
    </source>
</evidence>
<evidence type="ECO:0000256" key="17">
    <source>
        <dbReference type="ARBA" id="ARBA00022859"/>
    </source>
</evidence>
<dbReference type="InterPro" id="IPR036930">
    <property type="entry name" value="WGR_dom_sf"/>
</dbReference>
<evidence type="ECO:0000256" key="3">
    <source>
        <dbReference type="ARBA" id="ARBA00004604"/>
    </source>
</evidence>
<comment type="catalytic activity">
    <reaction evidence="28">
        <text>L-tyrosyl-[protein] + NAD(+) = O-(ADP-D-ribosyl)-L-tyrosyl-[protein] + nicotinamide + H(+)</text>
        <dbReference type="Rhea" id="RHEA:58236"/>
        <dbReference type="Rhea" id="RHEA-COMP:10136"/>
        <dbReference type="Rhea" id="RHEA-COMP:15092"/>
        <dbReference type="ChEBI" id="CHEBI:15378"/>
        <dbReference type="ChEBI" id="CHEBI:17154"/>
        <dbReference type="ChEBI" id="CHEBI:46858"/>
        <dbReference type="ChEBI" id="CHEBI:57540"/>
        <dbReference type="ChEBI" id="CHEBI:142557"/>
    </reaction>
    <physiologicalReaction direction="left-to-right" evidence="28">
        <dbReference type="Rhea" id="RHEA:58237"/>
    </physiologicalReaction>
</comment>
<dbReference type="SUPFAM" id="SSF56399">
    <property type="entry name" value="ADP-ribosylation"/>
    <property type="match status" value="1"/>
</dbReference>
<dbReference type="FunFam" id="3.40.50.10190:FF:000051">
    <property type="entry name" value="Poly [ADP-ribose] polymerase"/>
    <property type="match status" value="1"/>
</dbReference>
<keyword evidence="18" id="KW-0805">Transcription regulation</keyword>
<dbReference type="PROSITE" id="PS51060">
    <property type="entry name" value="PARP_ALPHA_HD"/>
    <property type="match status" value="1"/>
</dbReference>
<evidence type="ECO:0000256" key="5">
    <source>
        <dbReference type="ARBA" id="ARBA00022490"/>
    </source>
</evidence>
<evidence type="ECO:0000256" key="32">
    <source>
        <dbReference type="SAM" id="Coils"/>
    </source>
</evidence>
<keyword evidence="5" id="KW-0963">Cytoplasm</keyword>
<accession>A0A9N9TC57</accession>
<dbReference type="InterPro" id="IPR001510">
    <property type="entry name" value="Znf_PARP"/>
</dbReference>
<dbReference type="GO" id="GO:0070212">
    <property type="term" value="P:protein poly-ADP-ribosylation"/>
    <property type="evidence" value="ECO:0007669"/>
    <property type="project" value="TreeGrafter"/>
</dbReference>
<dbReference type="InterPro" id="IPR049296">
    <property type="entry name" value="PARP1-like_PADR1_N"/>
</dbReference>
<dbReference type="Gene3D" id="3.40.50.10190">
    <property type="entry name" value="BRCT domain"/>
    <property type="match status" value="1"/>
</dbReference>
<evidence type="ECO:0000256" key="26">
    <source>
        <dbReference type="ARBA" id="ARBA00033987"/>
    </source>
</evidence>
<evidence type="ECO:0000313" key="38">
    <source>
        <dbReference type="EMBL" id="CAG9841137.1"/>
    </source>
</evidence>
<dbReference type="SMART" id="SM01336">
    <property type="entry name" value="zf-PARP"/>
    <property type="match status" value="2"/>
</dbReference>
<dbReference type="PANTHER" id="PTHR10459">
    <property type="entry name" value="DNA LIGASE"/>
    <property type="match status" value="1"/>
</dbReference>
<organism evidence="38 39">
    <name type="scientific">Diabrotica balteata</name>
    <name type="common">Banded cucumber beetle</name>
    <dbReference type="NCBI Taxonomy" id="107213"/>
    <lineage>
        <taxon>Eukaryota</taxon>
        <taxon>Metazoa</taxon>
        <taxon>Ecdysozoa</taxon>
        <taxon>Arthropoda</taxon>
        <taxon>Hexapoda</taxon>
        <taxon>Insecta</taxon>
        <taxon>Pterygota</taxon>
        <taxon>Neoptera</taxon>
        <taxon>Endopterygota</taxon>
        <taxon>Coleoptera</taxon>
        <taxon>Polyphaga</taxon>
        <taxon>Cucujiformia</taxon>
        <taxon>Chrysomeloidea</taxon>
        <taxon>Chrysomelidae</taxon>
        <taxon>Galerucinae</taxon>
        <taxon>Diabroticina</taxon>
        <taxon>Diabroticites</taxon>
        <taxon>Diabrotica</taxon>
    </lineage>
</organism>
<dbReference type="PIRSF" id="PIRSF000489">
    <property type="entry name" value="NAD_ADPRT"/>
    <property type="match status" value="1"/>
</dbReference>
<evidence type="ECO:0000256" key="30">
    <source>
        <dbReference type="ARBA" id="ARBA00071874"/>
    </source>
</evidence>
<evidence type="ECO:0000259" key="35">
    <source>
        <dbReference type="PROSITE" id="PS51059"/>
    </source>
</evidence>
<dbReference type="Gene3D" id="3.90.228.10">
    <property type="match status" value="1"/>
</dbReference>
<dbReference type="FunFam" id="1.20.142.10:FF:000001">
    <property type="entry name" value="Poly [ADP-ribose] polymerase"/>
    <property type="match status" value="1"/>
</dbReference>
<evidence type="ECO:0000256" key="28">
    <source>
        <dbReference type="ARBA" id="ARBA00048339"/>
    </source>
</evidence>
<dbReference type="GO" id="GO:0005694">
    <property type="term" value="C:chromosome"/>
    <property type="evidence" value="ECO:0007669"/>
    <property type="project" value="UniProtKB-SubCell"/>
</dbReference>
<dbReference type="OrthoDB" id="429950at2759"/>
<feature type="domain" description="PARP catalytic" evidence="35">
    <location>
        <begin position="760"/>
        <end position="986"/>
    </location>
</feature>
<dbReference type="EMBL" id="OU898284">
    <property type="protein sequence ID" value="CAG9841137.1"/>
    <property type="molecule type" value="Genomic_DNA"/>
</dbReference>
<evidence type="ECO:0000259" key="34">
    <source>
        <dbReference type="PROSITE" id="PS50172"/>
    </source>
</evidence>
<keyword evidence="14" id="KW-0013">ADP-ribosylation</keyword>
<evidence type="ECO:0000256" key="23">
    <source>
        <dbReference type="ARBA" id="ARBA00024159"/>
    </source>
</evidence>
<keyword evidence="7" id="KW-0021">Allosteric enzyme</keyword>
<keyword evidence="16" id="KW-0862">Zinc</keyword>
<dbReference type="CDD" id="cd17747">
    <property type="entry name" value="BRCT_PARP1"/>
    <property type="match status" value="1"/>
</dbReference>
<feature type="domain" description="WGR" evidence="37">
    <location>
        <begin position="519"/>
        <end position="616"/>
    </location>
</feature>
<comment type="catalytic activity">
    <reaction evidence="24">
        <text>L-aspartyl-[protein] + NAD(+) = 4-O-(ADP-D-ribosyl)-L-aspartyl-[protein] + nicotinamide</text>
        <dbReference type="Rhea" id="RHEA:54424"/>
        <dbReference type="Rhea" id="RHEA-COMP:9867"/>
        <dbReference type="Rhea" id="RHEA-COMP:13832"/>
        <dbReference type="ChEBI" id="CHEBI:17154"/>
        <dbReference type="ChEBI" id="CHEBI:29961"/>
        <dbReference type="ChEBI" id="CHEBI:57540"/>
        <dbReference type="ChEBI" id="CHEBI:138102"/>
    </reaction>
    <physiologicalReaction direction="left-to-right" evidence="24">
        <dbReference type="Rhea" id="RHEA:54425"/>
    </physiologicalReaction>
</comment>
<comment type="catalytic activity">
    <reaction evidence="26">
        <text>NAD(+) + (ADP-D-ribosyl)n-acceptor = nicotinamide + (ADP-D-ribosyl)n+1-acceptor + H(+).</text>
        <dbReference type="EC" id="2.4.2.30"/>
    </reaction>
</comment>
<keyword evidence="19 31" id="KW-0520">NAD</keyword>
<keyword evidence="9 31" id="KW-0328">Glycosyltransferase</keyword>
<dbReference type="PROSITE" id="PS51977">
    <property type="entry name" value="WGR"/>
    <property type="match status" value="1"/>
</dbReference>
<dbReference type="SUPFAM" id="SSF57716">
    <property type="entry name" value="Glucocorticoid receptor-like (DNA-binding domain)"/>
    <property type="match status" value="2"/>
</dbReference>
<dbReference type="PANTHER" id="PTHR10459:SF112">
    <property type="entry name" value="POLY [ADP-RIBOSE] POLYMERASE 1"/>
    <property type="match status" value="1"/>
</dbReference>
<dbReference type="EC" id="2.4.2.-" evidence="31"/>
<evidence type="ECO:0000256" key="2">
    <source>
        <dbReference type="ARBA" id="ARBA00004514"/>
    </source>
</evidence>
<keyword evidence="20" id="KW-0238">DNA-binding</keyword>
<keyword evidence="39" id="KW-1185">Reference proteome</keyword>
<evidence type="ECO:0000259" key="37">
    <source>
        <dbReference type="PROSITE" id="PS51977"/>
    </source>
</evidence>
<keyword evidence="17" id="KW-0391">Immunity</keyword>
<evidence type="ECO:0000256" key="8">
    <source>
        <dbReference type="ARBA" id="ARBA00022588"/>
    </source>
</evidence>
<evidence type="ECO:0000256" key="14">
    <source>
        <dbReference type="ARBA" id="ARBA00022765"/>
    </source>
</evidence>
<dbReference type="GO" id="GO:1990404">
    <property type="term" value="F:NAD+-protein mono-ADP-ribosyltransferase activity"/>
    <property type="evidence" value="ECO:0007669"/>
    <property type="project" value="TreeGrafter"/>
</dbReference>
<evidence type="ECO:0000256" key="18">
    <source>
        <dbReference type="ARBA" id="ARBA00023015"/>
    </source>
</evidence>
<dbReference type="Gene3D" id="3.30.1740.10">
    <property type="entry name" value="Zinc finger, PARP-type"/>
    <property type="match status" value="2"/>
</dbReference>
<dbReference type="InterPro" id="IPR004102">
    <property type="entry name" value="Poly(ADP-ribose)pol_reg_dom"/>
</dbReference>
<comment type="catalytic activity">
    <reaction evidence="29">
        <text>L-seryl-[protein] + NAD(+) = O-(ADP-D-ribosyl)-L-seryl-[protein] + nicotinamide + H(+)</text>
        <dbReference type="Rhea" id="RHEA:58232"/>
        <dbReference type="Rhea" id="RHEA-COMP:9863"/>
        <dbReference type="Rhea" id="RHEA-COMP:15091"/>
        <dbReference type="ChEBI" id="CHEBI:15378"/>
        <dbReference type="ChEBI" id="CHEBI:17154"/>
        <dbReference type="ChEBI" id="CHEBI:29999"/>
        <dbReference type="ChEBI" id="CHEBI:57540"/>
        <dbReference type="ChEBI" id="CHEBI:142556"/>
    </reaction>
    <physiologicalReaction direction="left-to-right" evidence="29">
        <dbReference type="Rhea" id="RHEA:58233"/>
    </physiologicalReaction>
</comment>
<dbReference type="Gene3D" id="3.90.640.80">
    <property type="match status" value="1"/>
</dbReference>
<dbReference type="GO" id="GO:0003950">
    <property type="term" value="F:NAD+ poly-ADP-ribosyltransferase activity"/>
    <property type="evidence" value="ECO:0007669"/>
    <property type="project" value="UniProtKB-UniRule"/>
</dbReference>
<dbReference type="InterPro" id="IPR008893">
    <property type="entry name" value="WGR_domain"/>
</dbReference>
<evidence type="ECO:0000256" key="13">
    <source>
        <dbReference type="ARBA" id="ARBA00022737"/>
    </source>
</evidence>
<evidence type="ECO:0000256" key="19">
    <source>
        <dbReference type="ARBA" id="ARBA00023027"/>
    </source>
</evidence>
<dbReference type="GO" id="GO:0003677">
    <property type="term" value="F:DNA binding"/>
    <property type="evidence" value="ECO:0007669"/>
    <property type="project" value="UniProtKB-KW"/>
</dbReference>
<dbReference type="SUPFAM" id="SSF52113">
    <property type="entry name" value="BRCT domain"/>
    <property type="match status" value="1"/>
</dbReference>
<keyword evidence="22" id="KW-0539">Nucleus</keyword>
<dbReference type="Pfam" id="PF00644">
    <property type="entry name" value="PARP"/>
    <property type="match status" value="1"/>
</dbReference>
<dbReference type="InterPro" id="IPR036957">
    <property type="entry name" value="Znf_PARP_sf"/>
</dbReference>
<dbReference type="Pfam" id="PF05406">
    <property type="entry name" value="WGR"/>
    <property type="match status" value="1"/>
</dbReference>
<dbReference type="Pfam" id="PF02877">
    <property type="entry name" value="PARP_reg"/>
    <property type="match status" value="1"/>
</dbReference>
<keyword evidence="6" id="KW-1017">Isopeptide bond</keyword>
<evidence type="ECO:0000256" key="21">
    <source>
        <dbReference type="ARBA" id="ARBA00023163"/>
    </source>
</evidence>
<comment type="similarity">
    <text evidence="25">Belongs to the ARTD/PARP family.</text>
</comment>
<evidence type="ECO:0000256" key="12">
    <source>
        <dbReference type="ARBA" id="ARBA00022723"/>
    </source>
</evidence>
<evidence type="ECO:0000259" key="36">
    <source>
        <dbReference type="PROSITE" id="PS51060"/>
    </source>
</evidence>
<dbReference type="Gene3D" id="1.20.142.10">
    <property type="entry name" value="Poly(ADP-ribose) polymerase, regulatory domain"/>
    <property type="match status" value="1"/>
</dbReference>
<evidence type="ECO:0000256" key="6">
    <source>
        <dbReference type="ARBA" id="ARBA00022499"/>
    </source>
</evidence>
<evidence type="ECO:0000256" key="29">
    <source>
        <dbReference type="ARBA" id="ARBA00048575"/>
    </source>
</evidence>
<dbReference type="GO" id="GO:0005829">
    <property type="term" value="C:cytosol"/>
    <property type="evidence" value="ECO:0007669"/>
    <property type="project" value="UniProtKB-SubCell"/>
</dbReference>
<dbReference type="Pfam" id="PF00533">
    <property type="entry name" value="BRCT"/>
    <property type="match status" value="1"/>
</dbReference>
<proteinExistence type="inferred from homology"/>
<keyword evidence="15" id="KW-0863">Zinc-finger</keyword>
<dbReference type="CDD" id="cd01437">
    <property type="entry name" value="parp_like"/>
    <property type="match status" value="1"/>
</dbReference>
<keyword evidence="12" id="KW-0479">Metal-binding</keyword>
<comment type="catalytic activity">
    <reaction evidence="23">
        <text>L-glutamyl-[protein] + NAD(+) = 5-O-(ADP-D-ribosyl)-L-glutamyl-[protein] + nicotinamide</text>
        <dbReference type="Rhea" id="RHEA:58224"/>
        <dbReference type="Rhea" id="RHEA-COMP:10208"/>
        <dbReference type="Rhea" id="RHEA-COMP:15089"/>
        <dbReference type="ChEBI" id="CHEBI:17154"/>
        <dbReference type="ChEBI" id="CHEBI:29973"/>
        <dbReference type="ChEBI" id="CHEBI:57540"/>
        <dbReference type="ChEBI" id="CHEBI:142540"/>
    </reaction>
    <physiologicalReaction direction="left-to-right" evidence="23">
        <dbReference type="Rhea" id="RHEA:58225"/>
    </physiologicalReaction>
</comment>
<keyword evidence="8" id="KW-0399">Innate immunity</keyword>
<evidence type="ECO:0000256" key="11">
    <source>
        <dbReference type="ARBA" id="ARBA00022695"/>
    </source>
</evidence>